<reference evidence="2" key="1">
    <citation type="journal article" date="2019" name="Int. J. Syst. Evol. Microbiol.">
        <title>The Global Catalogue of Microorganisms (GCM) 10K type strain sequencing project: providing services to taxonomists for standard genome sequencing and annotation.</title>
        <authorList>
            <consortium name="The Broad Institute Genomics Platform"/>
            <consortium name="The Broad Institute Genome Sequencing Center for Infectious Disease"/>
            <person name="Wu L."/>
            <person name="Ma J."/>
        </authorList>
    </citation>
    <scope>NUCLEOTIDE SEQUENCE [LARGE SCALE GENOMIC DNA]</scope>
    <source>
        <strain evidence="2">JCM 14368</strain>
    </source>
</reference>
<name>A0ABP3M347_9DEIO</name>
<keyword evidence="2" id="KW-1185">Reference proteome</keyword>
<organism evidence="1 2">
    <name type="scientific">Deinococcus depolymerans</name>
    <dbReference type="NCBI Taxonomy" id="392408"/>
    <lineage>
        <taxon>Bacteria</taxon>
        <taxon>Thermotogati</taxon>
        <taxon>Deinococcota</taxon>
        <taxon>Deinococci</taxon>
        <taxon>Deinococcales</taxon>
        <taxon>Deinococcaceae</taxon>
        <taxon>Deinococcus</taxon>
    </lineage>
</organism>
<sequence>MSKELAAILCDDLKNHSHPTKGIETLKKFAEEQATSKKISEVTGVFGNIFSYPIEFQQLLSRGIVTERDKFSFLQGDIISSNSAYYIGVRVDNSPVFAIGTSTCDLSEGRRDCVILYPVKEIRSPFSDNDKQLVNNGLKFKSTQIIIVPRFPHQNELVKYNLIDLSRPHTISSKDLFNSHRMYSMTLLGWRLFSSVMSFITNRAAAGEIAIRNQINHDAREETEKIA</sequence>
<dbReference type="Proteomes" id="UP001500191">
    <property type="component" value="Unassembled WGS sequence"/>
</dbReference>
<dbReference type="EMBL" id="BAAADB010000013">
    <property type="protein sequence ID" value="GAA0510165.1"/>
    <property type="molecule type" value="Genomic_DNA"/>
</dbReference>
<comment type="caution">
    <text evidence="1">The sequence shown here is derived from an EMBL/GenBank/DDBJ whole genome shotgun (WGS) entry which is preliminary data.</text>
</comment>
<gene>
    <name evidence="1" type="ORF">GCM10008937_17590</name>
</gene>
<proteinExistence type="predicted"/>
<dbReference type="RefSeq" id="WP_343757868.1">
    <property type="nucleotide sequence ID" value="NZ_BAAADB010000013.1"/>
</dbReference>
<protein>
    <submittedName>
        <fullName evidence="1">Uncharacterized protein</fullName>
    </submittedName>
</protein>
<evidence type="ECO:0000313" key="1">
    <source>
        <dbReference type="EMBL" id="GAA0510165.1"/>
    </source>
</evidence>
<evidence type="ECO:0000313" key="2">
    <source>
        <dbReference type="Proteomes" id="UP001500191"/>
    </source>
</evidence>
<accession>A0ABP3M347</accession>